<dbReference type="Proteomes" id="UP000281553">
    <property type="component" value="Unassembled WGS sequence"/>
</dbReference>
<evidence type="ECO:0000313" key="1">
    <source>
        <dbReference type="EMBL" id="VDN25617.1"/>
    </source>
</evidence>
<evidence type="ECO:0008006" key="3">
    <source>
        <dbReference type="Google" id="ProtNLM"/>
    </source>
</evidence>
<sequence>MDGVISRLRNTVTGALPGNPISRDFELDRQVASSGPGLMWKLYSATKKSSKEAATVWIFEKRLLDRYSKPQKTLMLEKLRHGVSALTKLRHPRILSVMHPLEDSRDSLGFATEPVFTSLANALGRHDNLTGPIIDKLNDFKFTDIELKYGILQLAVGNLMVKMTTLMFYAGSQQCFLYVNLSLTTAVPKLS</sequence>
<dbReference type="AlphaFoldDB" id="A0A3P7MRE2"/>
<reference evidence="1 2" key="1">
    <citation type="submission" date="2018-11" db="EMBL/GenBank/DDBJ databases">
        <authorList>
            <consortium name="Pathogen Informatics"/>
        </authorList>
    </citation>
    <scope>NUCLEOTIDE SEQUENCE [LARGE SCALE GENOMIC DNA]</scope>
</reference>
<evidence type="ECO:0000313" key="2">
    <source>
        <dbReference type="Proteomes" id="UP000281553"/>
    </source>
</evidence>
<dbReference type="InterPro" id="IPR051177">
    <property type="entry name" value="CIK-Related_Protein"/>
</dbReference>
<dbReference type="PANTHER" id="PTHR12984">
    <property type="entry name" value="SCY1-RELATED S/T PROTEIN KINASE-LIKE"/>
    <property type="match status" value="1"/>
</dbReference>
<proteinExistence type="predicted"/>
<name>A0A3P7MRE2_DIBLA</name>
<dbReference type="Gene3D" id="3.30.200.20">
    <property type="entry name" value="Phosphorylase Kinase, domain 1"/>
    <property type="match status" value="1"/>
</dbReference>
<keyword evidence="2" id="KW-1185">Reference proteome</keyword>
<dbReference type="PANTHER" id="PTHR12984:SF6">
    <property type="entry name" value="SCY1-LIKE PROTEIN 2"/>
    <property type="match status" value="1"/>
</dbReference>
<protein>
    <recommendedName>
        <fullName evidence="3">Protein kinase domain-containing protein</fullName>
    </recommendedName>
</protein>
<gene>
    <name evidence="1" type="ORF">DILT_LOCUS14653</name>
</gene>
<organism evidence="1 2">
    <name type="scientific">Dibothriocephalus latus</name>
    <name type="common">Fish tapeworm</name>
    <name type="synonym">Diphyllobothrium latum</name>
    <dbReference type="NCBI Taxonomy" id="60516"/>
    <lineage>
        <taxon>Eukaryota</taxon>
        <taxon>Metazoa</taxon>
        <taxon>Spiralia</taxon>
        <taxon>Lophotrochozoa</taxon>
        <taxon>Platyhelminthes</taxon>
        <taxon>Cestoda</taxon>
        <taxon>Eucestoda</taxon>
        <taxon>Diphyllobothriidea</taxon>
        <taxon>Diphyllobothriidae</taxon>
        <taxon>Dibothriocephalus</taxon>
    </lineage>
</organism>
<dbReference type="EMBL" id="UYRU01075243">
    <property type="protein sequence ID" value="VDN25617.1"/>
    <property type="molecule type" value="Genomic_DNA"/>
</dbReference>
<accession>A0A3P7MRE2</accession>
<dbReference type="OrthoDB" id="79687at2759"/>
<dbReference type="FunFam" id="3.30.200.20:FF:000179">
    <property type="entry name" value="SCY1 like pseudokinase 2"/>
    <property type="match status" value="1"/>
</dbReference>